<reference evidence="2" key="1">
    <citation type="submission" date="2022-09" db="EMBL/GenBank/DDBJ databases">
        <title>Intensive care unit water sources are persistently colonized with multi-drug resistant bacteria and are the site of extensive horizontal gene transfer of antibiotic resistance genes.</title>
        <authorList>
            <person name="Diorio-Toth L."/>
        </authorList>
    </citation>
    <scope>NUCLEOTIDE SEQUENCE</scope>
    <source>
        <strain evidence="2">GD03864</strain>
    </source>
</reference>
<dbReference type="RefSeq" id="WP_153575599.1">
    <property type="nucleotide sequence ID" value="NZ_JAOCDG010000003.1"/>
</dbReference>
<organism evidence="2 3">
    <name type="scientific">Stutzerimonas stutzeri</name>
    <name type="common">Pseudomonas stutzeri</name>
    <dbReference type="NCBI Taxonomy" id="316"/>
    <lineage>
        <taxon>Bacteria</taxon>
        <taxon>Pseudomonadati</taxon>
        <taxon>Pseudomonadota</taxon>
        <taxon>Gammaproteobacteria</taxon>
        <taxon>Pseudomonadales</taxon>
        <taxon>Pseudomonadaceae</taxon>
        <taxon>Stutzerimonas</taxon>
    </lineage>
</organism>
<gene>
    <name evidence="2" type="ORF">N5D09_02660</name>
</gene>
<feature type="compositionally biased region" description="Low complexity" evidence="1">
    <location>
        <begin position="1"/>
        <end position="15"/>
    </location>
</feature>
<feature type="region of interest" description="Disordered" evidence="1">
    <location>
        <begin position="1"/>
        <end position="21"/>
    </location>
</feature>
<proteinExistence type="predicted"/>
<evidence type="ECO:0000313" key="3">
    <source>
        <dbReference type="Proteomes" id="UP001161139"/>
    </source>
</evidence>
<evidence type="ECO:0000256" key="1">
    <source>
        <dbReference type="SAM" id="MobiDB-lite"/>
    </source>
</evidence>
<dbReference type="AlphaFoldDB" id="A0ABD4XXJ4"/>
<evidence type="ECO:0000313" key="2">
    <source>
        <dbReference type="EMBL" id="MDH0686987.1"/>
    </source>
</evidence>
<accession>A0ABD4XXJ4</accession>
<name>A0ABD4XXJ4_STUST</name>
<sequence>MTATQPWAGSPASSAPWPPEDRAVTGGDVQEFLNRYHLDINLMEAVFAIPSRRSWYDMTTKQADVPVNIPKAVLVRFFSAYPQMLPFYTTETAEELRERLNLSPAAFGLLVGRQEISVRQWSAEREPHKVVVHLLWLIRKSLNIIDNAEPVLNGEEMLADLVRFSFLEWTLRGETPSQRRTDTASTNAMLFSEVLSLVPQNSLARATKGFDLSGVMKALPPSPESKSEGQGDLAVSPEERHRATSSVRARRKANASLEQMGGTFKI</sequence>
<dbReference type="EMBL" id="JAOCDG010000003">
    <property type="protein sequence ID" value="MDH0686987.1"/>
    <property type="molecule type" value="Genomic_DNA"/>
</dbReference>
<comment type="caution">
    <text evidence="2">The sequence shown here is derived from an EMBL/GenBank/DDBJ whole genome shotgun (WGS) entry which is preliminary data.</text>
</comment>
<feature type="region of interest" description="Disordered" evidence="1">
    <location>
        <begin position="217"/>
        <end position="266"/>
    </location>
</feature>
<dbReference type="Proteomes" id="UP001161139">
    <property type="component" value="Unassembled WGS sequence"/>
</dbReference>
<protein>
    <submittedName>
        <fullName evidence="2">Uncharacterized protein</fullName>
    </submittedName>
</protein>